<keyword evidence="5 10" id="KW-1133">Transmembrane helix</keyword>
<dbReference type="GO" id="GO:0098719">
    <property type="term" value="P:sodium ion import across plasma membrane"/>
    <property type="evidence" value="ECO:0007669"/>
    <property type="project" value="TreeGrafter"/>
</dbReference>
<evidence type="ECO:0000256" key="9">
    <source>
        <dbReference type="ARBA" id="ARBA00023201"/>
    </source>
</evidence>
<evidence type="ECO:0000259" key="11">
    <source>
        <dbReference type="Pfam" id="PF00999"/>
    </source>
</evidence>
<keyword evidence="4 10" id="KW-0812">Transmembrane</keyword>
<feature type="transmembrane region" description="Helical" evidence="10">
    <location>
        <begin position="147"/>
        <end position="167"/>
    </location>
</feature>
<feature type="transmembrane region" description="Helical" evidence="10">
    <location>
        <begin position="300"/>
        <end position="323"/>
    </location>
</feature>
<dbReference type="InterPro" id="IPR018422">
    <property type="entry name" value="Cation/H_exchanger_CPA1"/>
</dbReference>
<keyword evidence="8 10" id="KW-0472">Membrane</keyword>
<dbReference type="KEGG" id="cai:Caci_3304"/>
<dbReference type="RefSeq" id="WP_012787504.1">
    <property type="nucleotide sequence ID" value="NC_013131.1"/>
</dbReference>
<feature type="transmembrane region" description="Helical" evidence="10">
    <location>
        <begin position="377"/>
        <end position="396"/>
    </location>
</feature>
<comment type="function">
    <text evidence="10">Na(+)/H(+) antiporter that extrudes sodium in exchange for external protons.</text>
</comment>
<feature type="domain" description="Cation/H+ exchanger transmembrane" evidence="11">
    <location>
        <begin position="15"/>
        <end position="402"/>
    </location>
</feature>
<dbReference type="AlphaFoldDB" id="C7Q7L8"/>
<dbReference type="GO" id="GO:0015386">
    <property type="term" value="F:potassium:proton antiporter activity"/>
    <property type="evidence" value="ECO:0007669"/>
    <property type="project" value="TreeGrafter"/>
</dbReference>
<dbReference type="GO" id="GO:0005886">
    <property type="term" value="C:plasma membrane"/>
    <property type="evidence" value="ECO:0007669"/>
    <property type="project" value="UniProtKB-SubCell"/>
</dbReference>
<organism evidence="12 13">
    <name type="scientific">Catenulispora acidiphila (strain DSM 44928 / JCM 14897 / NBRC 102108 / NRRL B-24433 / ID139908)</name>
    <dbReference type="NCBI Taxonomy" id="479433"/>
    <lineage>
        <taxon>Bacteria</taxon>
        <taxon>Bacillati</taxon>
        <taxon>Actinomycetota</taxon>
        <taxon>Actinomycetes</taxon>
        <taxon>Catenulisporales</taxon>
        <taxon>Catenulisporaceae</taxon>
        <taxon>Catenulispora</taxon>
    </lineage>
</organism>
<feature type="transmembrane region" description="Helical" evidence="10">
    <location>
        <begin position="231"/>
        <end position="250"/>
    </location>
</feature>
<evidence type="ECO:0000256" key="5">
    <source>
        <dbReference type="ARBA" id="ARBA00022989"/>
    </source>
</evidence>
<proteinExistence type="inferred from homology"/>
<dbReference type="InterPro" id="IPR038770">
    <property type="entry name" value="Na+/solute_symporter_sf"/>
</dbReference>
<dbReference type="EMBL" id="CP001700">
    <property type="protein sequence ID" value="ACU72211.1"/>
    <property type="molecule type" value="Genomic_DNA"/>
</dbReference>
<dbReference type="InterPro" id="IPR004705">
    <property type="entry name" value="Cation/H_exchanger_CPA1_bac"/>
</dbReference>
<dbReference type="HOGENOM" id="CLU_005912_8_2_11"/>
<keyword evidence="3 10" id="KW-1003">Cell membrane</keyword>
<feature type="transmembrane region" description="Helical" evidence="10">
    <location>
        <begin position="112"/>
        <end position="135"/>
    </location>
</feature>
<evidence type="ECO:0000256" key="3">
    <source>
        <dbReference type="ARBA" id="ARBA00022475"/>
    </source>
</evidence>
<keyword evidence="6 10" id="KW-0915">Sodium</keyword>
<dbReference type="PANTHER" id="PTHR10110:SF86">
    <property type="entry name" value="SODIUM_HYDROGEN EXCHANGER 7"/>
    <property type="match status" value="1"/>
</dbReference>
<dbReference type="Proteomes" id="UP000000851">
    <property type="component" value="Chromosome"/>
</dbReference>
<dbReference type="GO" id="GO:0015385">
    <property type="term" value="F:sodium:proton antiporter activity"/>
    <property type="evidence" value="ECO:0007669"/>
    <property type="project" value="InterPro"/>
</dbReference>
<reference evidence="12 13" key="1">
    <citation type="journal article" date="2009" name="Stand. Genomic Sci.">
        <title>Complete genome sequence of Catenulispora acidiphila type strain (ID 139908).</title>
        <authorList>
            <person name="Copeland A."/>
            <person name="Lapidus A."/>
            <person name="Glavina Del Rio T."/>
            <person name="Nolan M."/>
            <person name="Lucas S."/>
            <person name="Chen F."/>
            <person name="Tice H."/>
            <person name="Cheng J.F."/>
            <person name="Bruce D."/>
            <person name="Goodwin L."/>
            <person name="Pitluck S."/>
            <person name="Mikhailova N."/>
            <person name="Pati A."/>
            <person name="Ivanova N."/>
            <person name="Mavromatis K."/>
            <person name="Chen A."/>
            <person name="Palaniappan K."/>
            <person name="Chain P."/>
            <person name="Land M."/>
            <person name="Hauser L."/>
            <person name="Chang Y.J."/>
            <person name="Jeffries C.D."/>
            <person name="Chertkov O."/>
            <person name="Brettin T."/>
            <person name="Detter J.C."/>
            <person name="Han C."/>
            <person name="Ali Z."/>
            <person name="Tindall B.J."/>
            <person name="Goker M."/>
            <person name="Bristow J."/>
            <person name="Eisen J.A."/>
            <person name="Markowitz V."/>
            <person name="Hugenholtz P."/>
            <person name="Kyrpides N.C."/>
            <person name="Klenk H.P."/>
        </authorList>
    </citation>
    <scope>NUCLEOTIDE SEQUENCE [LARGE SCALE GENOMIC DNA]</scope>
    <source>
        <strain evidence="13">DSM 44928 / JCM 14897 / NBRC 102108 / NRRL B-24433 / ID139908</strain>
    </source>
</reference>
<evidence type="ECO:0000256" key="2">
    <source>
        <dbReference type="ARBA" id="ARBA00022448"/>
    </source>
</evidence>
<evidence type="ECO:0000256" key="7">
    <source>
        <dbReference type="ARBA" id="ARBA00023065"/>
    </source>
</evidence>
<evidence type="ECO:0000313" key="12">
    <source>
        <dbReference type="EMBL" id="ACU72211.1"/>
    </source>
</evidence>
<evidence type="ECO:0000256" key="1">
    <source>
        <dbReference type="ARBA" id="ARBA00004651"/>
    </source>
</evidence>
<dbReference type="Pfam" id="PF00999">
    <property type="entry name" value="Na_H_Exchanger"/>
    <property type="match status" value="1"/>
</dbReference>
<dbReference type="OrthoDB" id="57886at2"/>
<keyword evidence="7 10" id="KW-0406">Ion transport</keyword>
<accession>C7Q7L8</accession>
<dbReference type="NCBIfam" id="TIGR00831">
    <property type="entry name" value="a_cpa1"/>
    <property type="match status" value="1"/>
</dbReference>
<feature type="transmembrane region" description="Helical" evidence="10">
    <location>
        <begin position="26"/>
        <end position="42"/>
    </location>
</feature>
<evidence type="ECO:0000256" key="6">
    <source>
        <dbReference type="ARBA" id="ARBA00023053"/>
    </source>
</evidence>
<feature type="transmembrane region" description="Helical" evidence="10">
    <location>
        <begin position="208"/>
        <end position="225"/>
    </location>
</feature>
<feature type="transmembrane region" description="Helical" evidence="10">
    <location>
        <begin position="173"/>
        <end position="196"/>
    </location>
</feature>
<protein>
    <submittedName>
        <fullName evidence="12">Na+/H+ antiporter</fullName>
    </submittedName>
</protein>
<comment type="subcellular location">
    <subcellularLocation>
        <location evidence="1 10">Cell membrane</location>
        <topology evidence="1 10">Multi-pass membrane protein</topology>
    </subcellularLocation>
</comment>
<evidence type="ECO:0000256" key="8">
    <source>
        <dbReference type="ARBA" id="ARBA00023136"/>
    </source>
</evidence>
<keyword evidence="9 10" id="KW-0739">Sodium transport</keyword>
<dbReference type="FunCoup" id="C7Q7L8">
    <property type="interactions" value="229"/>
</dbReference>
<dbReference type="eggNOG" id="COG0025">
    <property type="taxonomic scope" value="Bacteria"/>
</dbReference>
<name>C7Q7L8_CATAD</name>
<evidence type="ECO:0000256" key="10">
    <source>
        <dbReference type="RuleBase" id="RU366002"/>
    </source>
</evidence>
<feature type="transmembrane region" description="Helical" evidence="10">
    <location>
        <begin position="83"/>
        <end position="106"/>
    </location>
</feature>
<keyword evidence="13" id="KW-1185">Reference proteome</keyword>
<keyword evidence="2 10" id="KW-0813">Transport</keyword>
<dbReference type="InParanoid" id="C7Q7L8"/>
<dbReference type="STRING" id="479433.Caci_3304"/>
<feature type="transmembrane region" description="Helical" evidence="10">
    <location>
        <begin position="343"/>
        <end position="362"/>
    </location>
</feature>
<feature type="transmembrane region" description="Helical" evidence="10">
    <location>
        <begin position="262"/>
        <end position="280"/>
    </location>
</feature>
<dbReference type="PANTHER" id="PTHR10110">
    <property type="entry name" value="SODIUM/HYDROGEN EXCHANGER"/>
    <property type="match status" value="1"/>
</dbReference>
<gene>
    <name evidence="12" type="ordered locus">Caci_3304</name>
</gene>
<dbReference type="GO" id="GO:0051453">
    <property type="term" value="P:regulation of intracellular pH"/>
    <property type="evidence" value="ECO:0007669"/>
    <property type="project" value="TreeGrafter"/>
</dbReference>
<evidence type="ECO:0000313" key="13">
    <source>
        <dbReference type="Proteomes" id="UP000000851"/>
    </source>
</evidence>
<sequence length="535" mass="57134">MLALTVIVVIGACVLASGIVGNRLGIAPPVLMLAAGVLVGFVPRLRSVNLPPDTVLLVFLPALLYWESLNASLRAIRRSLRGVVLMSTVLVIFSAAMVAVVAHAFGLPWGPAWILGGALAPTDATAVAALGRVLPRRAMNLLQAESLINDGTALVVYGVAVSVTIGAEHFSTVHVGLLFARSYIGGAAAGIAVAFLGAKVRKRLEDPLLENVAVLLIPFSAFLLAEAIQASGVLAVVACGLIMSQLGPRVGTPAVRLLSQGFWTLGTYLLNGALFVLVGLQSQSAVRNLTSFDLARALSAVAAVCGVLIGVRFVFQFAVIYLIRALDRRASQQARRVSHGFRVITGLAGFRGAVSLAAALAVPNTLHNGQPLPDRDVIVFVTAGVIAALMLQAFALPPVVRWADLPEDTVIESESRMANRTAAEEALEAMPAIAATLGTAPEITDMARREYEKRLHVSQAGDPDDDSVDMDDDAAERLREFDSQYRELRLALLGNKRSTLLRLRDEHRIDDAVLRQIQARLDWEEVRLTRAQLID</sequence>
<evidence type="ECO:0000256" key="4">
    <source>
        <dbReference type="ARBA" id="ARBA00022692"/>
    </source>
</evidence>
<dbReference type="InterPro" id="IPR006153">
    <property type="entry name" value="Cation/H_exchanger_TM"/>
</dbReference>
<comment type="similarity">
    <text evidence="10">Belongs to the monovalent cation:proton antiporter 1 (CPA1) transporter (TC 2.A.36) family.</text>
</comment>
<keyword evidence="10" id="KW-0050">Antiport</keyword>
<dbReference type="Gene3D" id="1.20.1530.20">
    <property type="match status" value="1"/>
</dbReference>